<feature type="coiled-coil region" evidence="1">
    <location>
        <begin position="211"/>
        <end position="275"/>
    </location>
</feature>
<gene>
    <name evidence="3" type="ORF">CDL10_05495</name>
</gene>
<evidence type="ECO:0000313" key="3">
    <source>
        <dbReference type="EMBL" id="PJR04039.1"/>
    </source>
</evidence>
<feature type="transmembrane region" description="Helical" evidence="2">
    <location>
        <begin position="345"/>
        <end position="364"/>
    </location>
</feature>
<sequence>MFFNMSNSEIKKLWERLVNLENNHSKLSNFSTQLNSSITNLKQSVDLVSKTTPEYEKEAQQASRKTSEYRNKANDTLDEAKSILDQIKVSQNEITELKTAIMSLNDESKNEFTEFREQKEEVDNLLNELQEKIELIQSSIKLYEETVNNHPDLEDEISELETNISTIKDNESKSAQLVKSITNRKVELETLYNEILGYGTKDEETDEEIFVEGLKQELEESLDNLTERTQKFANDFQKLETTTNDNVNNLLQVNSDKIFNQIQEWEEKFNALNKKIESLLPNALTAGLSHAFSSKKKDEDISYEKHKKQFSYGIIGMVVVSLIPFIISLVTLLANTDIDTVINRMPKLVVAILPLYVPVLWLSISSSKKMNLSKRLIEEYTHKEVLSKTFEGLSRQIQDLGDDEISNDLKNKLLQDFLQMYSENPGKLISDYNSSDHPIMELLENSNKLEKTISKLEKVPGMQKVATLLEKKSEKKLEQATELVEKSIDRVLLSSNKDNLEEDDEETV</sequence>
<keyword evidence="2" id="KW-0812">Transmembrane</keyword>
<name>A0A2M9R5A3_9FLAO</name>
<keyword evidence="2" id="KW-1133">Transmembrane helix</keyword>
<feature type="transmembrane region" description="Helical" evidence="2">
    <location>
        <begin position="310"/>
        <end position="333"/>
    </location>
</feature>
<evidence type="ECO:0000256" key="1">
    <source>
        <dbReference type="SAM" id="Coils"/>
    </source>
</evidence>
<dbReference type="OrthoDB" id="1406605at2"/>
<evidence type="ECO:0000256" key="2">
    <source>
        <dbReference type="SAM" id="Phobius"/>
    </source>
</evidence>
<dbReference type="AlphaFoldDB" id="A0A2M9R5A3"/>
<comment type="caution">
    <text evidence="3">The sequence shown here is derived from an EMBL/GenBank/DDBJ whole genome shotgun (WGS) entry which is preliminary data.</text>
</comment>
<protein>
    <submittedName>
        <fullName evidence="3">Uncharacterized protein</fullName>
    </submittedName>
</protein>
<organism evidence="3 4">
    <name type="scientific">Avrilella dinanensis</name>
    <dbReference type="NCBI Taxonomy" id="2008672"/>
    <lineage>
        <taxon>Bacteria</taxon>
        <taxon>Pseudomonadati</taxon>
        <taxon>Bacteroidota</taxon>
        <taxon>Flavobacteriia</taxon>
        <taxon>Flavobacteriales</taxon>
        <taxon>Flavobacteriaceae</taxon>
        <taxon>Avrilella</taxon>
    </lineage>
</organism>
<proteinExistence type="predicted"/>
<dbReference type="Proteomes" id="UP000231960">
    <property type="component" value="Unassembled WGS sequence"/>
</dbReference>
<keyword evidence="4" id="KW-1185">Reference proteome</keyword>
<keyword evidence="2" id="KW-0472">Membrane</keyword>
<feature type="coiled-coil region" evidence="1">
    <location>
        <begin position="87"/>
        <end position="170"/>
    </location>
</feature>
<accession>A0A2M9R5A3</accession>
<evidence type="ECO:0000313" key="4">
    <source>
        <dbReference type="Proteomes" id="UP000231960"/>
    </source>
</evidence>
<reference evidence="3 4" key="1">
    <citation type="submission" date="2017-06" db="EMBL/GenBank/DDBJ databases">
        <title>Description of Avrilella dinanensis gen. nov. sp. nov.</title>
        <authorList>
            <person name="Leyer C."/>
            <person name="Sassi M."/>
            <person name="Minet J."/>
            <person name="Kayal S."/>
            <person name="Cattoir V."/>
        </authorList>
    </citation>
    <scope>NUCLEOTIDE SEQUENCE [LARGE SCALE GENOMIC DNA]</scope>
    <source>
        <strain evidence="3 4">UR159</strain>
    </source>
</reference>
<dbReference type="Gene3D" id="1.10.287.950">
    <property type="entry name" value="Methyl-accepting chemotaxis protein"/>
    <property type="match status" value="1"/>
</dbReference>
<keyword evidence="1" id="KW-0175">Coiled coil</keyword>
<dbReference type="EMBL" id="NIPO01000001">
    <property type="protein sequence ID" value="PJR04039.1"/>
    <property type="molecule type" value="Genomic_DNA"/>
</dbReference>